<comment type="caution">
    <text evidence="1">The sequence shown here is derived from an EMBL/GenBank/DDBJ whole genome shotgun (WGS) entry which is preliminary data.</text>
</comment>
<dbReference type="Proteomes" id="UP000554726">
    <property type="component" value="Unassembled WGS sequence"/>
</dbReference>
<keyword evidence="2" id="KW-1185">Reference proteome</keyword>
<gene>
    <name evidence="1" type="ORF">FHR60_000399</name>
</gene>
<evidence type="ECO:0000313" key="2">
    <source>
        <dbReference type="Proteomes" id="UP000554726"/>
    </source>
</evidence>
<evidence type="ECO:0000313" key="1">
    <source>
        <dbReference type="EMBL" id="MBB4591776.1"/>
    </source>
</evidence>
<organism evidence="1 2">
    <name type="scientific">Xanthomonas cannabis</name>
    <dbReference type="NCBI Taxonomy" id="1885674"/>
    <lineage>
        <taxon>Bacteria</taxon>
        <taxon>Pseudomonadati</taxon>
        <taxon>Pseudomonadota</taxon>
        <taxon>Gammaproteobacteria</taxon>
        <taxon>Lysobacterales</taxon>
        <taxon>Lysobacteraceae</taxon>
        <taxon>Xanthomonas</taxon>
    </lineage>
</organism>
<accession>A0ABR6JG64</accession>
<protein>
    <submittedName>
        <fullName evidence="1">Uncharacterized protein</fullName>
    </submittedName>
</protein>
<proteinExistence type="predicted"/>
<dbReference type="EMBL" id="JACHNS010000001">
    <property type="protein sequence ID" value="MBB4591776.1"/>
    <property type="molecule type" value="Genomic_DNA"/>
</dbReference>
<sequence length="233" mass="25653">MQYSRPLSGGWTFARCRAAVTGPGDARSAACRCSCRHWAQPRRISASRNRPARRPGRCSARRGGRGRHAACCQPRARRLARSGSSVHLAPTIQRTDALPYPHRASGTHRCRVTSRSALPGHARQALQECGSTDPSARLHHQRCSAGRCRTARSDIVISPNIYILELARTRPLSAAEASTTTETASKSRISSTLRFARPYSDKRYLHAIMIRAQPPIPPLQPRTAGHRSIPQIT</sequence>
<reference evidence="1 2" key="1">
    <citation type="submission" date="2020-08" db="EMBL/GenBank/DDBJ databases">
        <title>Studying the diversity of plant-associated saprophytic bacteria and their role in host health and plant-pathogen interactions.</title>
        <authorList>
            <person name="Potnis N."/>
        </authorList>
    </citation>
    <scope>NUCLEOTIDE SEQUENCE [LARGE SCALE GENOMIC DNA]</scope>
    <source>
        <strain evidence="1 2">F16</strain>
    </source>
</reference>
<name>A0ABR6JG64_9XANT</name>